<keyword evidence="13" id="KW-1185">Reference proteome</keyword>
<evidence type="ECO:0000259" key="8">
    <source>
        <dbReference type="Pfam" id="PF17168"/>
    </source>
</evidence>
<evidence type="ECO:0000259" key="7">
    <source>
        <dbReference type="Pfam" id="PF16335"/>
    </source>
</evidence>
<dbReference type="InterPro" id="IPR032515">
    <property type="entry name" value="DUF4964"/>
</dbReference>
<feature type="region of interest" description="Disordered" evidence="4">
    <location>
        <begin position="719"/>
        <end position="738"/>
    </location>
</feature>
<dbReference type="PANTHER" id="PTHR31987">
    <property type="entry name" value="GLUTAMINASE A-RELATED"/>
    <property type="match status" value="1"/>
</dbReference>
<proteinExistence type="predicted"/>
<feature type="domain" description="Glutaminase A N-terminal" evidence="8">
    <location>
        <begin position="107"/>
        <end position="346"/>
    </location>
</feature>
<dbReference type="EMBL" id="CAJNOK010002513">
    <property type="protein sequence ID" value="CAF0863283.1"/>
    <property type="molecule type" value="Genomic_DNA"/>
</dbReference>
<dbReference type="Pfam" id="PF17168">
    <property type="entry name" value="DUF5127"/>
    <property type="match status" value="1"/>
</dbReference>
<reference evidence="10" key="1">
    <citation type="submission" date="2021-02" db="EMBL/GenBank/DDBJ databases">
        <authorList>
            <person name="Nowell W R."/>
        </authorList>
    </citation>
    <scope>NUCLEOTIDE SEQUENCE</scope>
</reference>
<evidence type="ECO:0000256" key="1">
    <source>
        <dbReference type="ARBA" id="ARBA00023157"/>
    </source>
</evidence>
<evidence type="ECO:0000313" key="11">
    <source>
        <dbReference type="EMBL" id="CAF3648070.1"/>
    </source>
</evidence>
<feature type="chain" id="PRO_5036225171" evidence="5">
    <location>
        <begin position="19"/>
        <end position="1266"/>
    </location>
</feature>
<name>A0A814LSR4_9BILA</name>
<organism evidence="10 13">
    <name type="scientific">Didymodactylos carnosus</name>
    <dbReference type="NCBI Taxonomy" id="1234261"/>
    <lineage>
        <taxon>Eukaryota</taxon>
        <taxon>Metazoa</taxon>
        <taxon>Spiralia</taxon>
        <taxon>Gnathifera</taxon>
        <taxon>Rotifera</taxon>
        <taxon>Eurotatoria</taxon>
        <taxon>Bdelloidea</taxon>
        <taxon>Philodinida</taxon>
        <taxon>Philodinidae</taxon>
        <taxon>Didymodactylos</taxon>
    </lineage>
</organism>
<dbReference type="InterPro" id="IPR036055">
    <property type="entry name" value="LDL_receptor-like_sf"/>
</dbReference>
<dbReference type="InterPro" id="IPR033433">
    <property type="entry name" value="GtaA_N"/>
</dbReference>
<evidence type="ECO:0000256" key="5">
    <source>
        <dbReference type="SAM" id="SignalP"/>
    </source>
</evidence>
<dbReference type="OrthoDB" id="3918848at2759"/>
<dbReference type="Proteomes" id="UP000663829">
    <property type="component" value="Unassembled WGS sequence"/>
</dbReference>
<comment type="caution">
    <text evidence="2">Lacks conserved residue(s) required for the propagation of feature annotation.</text>
</comment>
<dbReference type="Pfam" id="PF16335">
    <property type="entry name" value="GtaA_6_Hairpin"/>
    <property type="match status" value="1"/>
</dbReference>
<keyword evidence="1" id="KW-1015">Disulfide bond</keyword>
<protein>
    <submittedName>
        <fullName evidence="10">Uncharacterized protein</fullName>
    </submittedName>
</protein>
<dbReference type="SUPFAM" id="SSF57424">
    <property type="entry name" value="LDL receptor-like module"/>
    <property type="match status" value="1"/>
</dbReference>
<dbReference type="InterPro" id="IPR032514">
    <property type="entry name" value="GtaA_central"/>
</dbReference>
<dbReference type="PANTHER" id="PTHR31987:SF1">
    <property type="entry name" value="GLUTAMINASE A"/>
    <property type="match status" value="1"/>
</dbReference>
<dbReference type="AlphaFoldDB" id="A0A814LSR4"/>
<dbReference type="Gene3D" id="4.10.400.10">
    <property type="entry name" value="Low-density Lipoprotein Receptor"/>
    <property type="match status" value="1"/>
</dbReference>
<feature type="domain" description="DUF4964" evidence="6">
    <location>
        <begin position="22"/>
        <end position="83"/>
    </location>
</feature>
<dbReference type="Proteomes" id="UP000681722">
    <property type="component" value="Unassembled WGS sequence"/>
</dbReference>
<evidence type="ECO:0000313" key="9">
    <source>
        <dbReference type="EMBL" id="CAF0863283.1"/>
    </source>
</evidence>
<evidence type="ECO:0000313" key="13">
    <source>
        <dbReference type="Proteomes" id="UP000663829"/>
    </source>
</evidence>
<dbReference type="PROSITE" id="PS50068">
    <property type="entry name" value="LDLRA_2"/>
    <property type="match status" value="1"/>
</dbReference>
<dbReference type="EMBL" id="CAJOBA010002513">
    <property type="protein sequence ID" value="CAF3648070.1"/>
    <property type="molecule type" value="Genomic_DNA"/>
</dbReference>
<keyword evidence="5" id="KW-0732">Signal</keyword>
<dbReference type="Pfam" id="PF16334">
    <property type="entry name" value="DUF4964"/>
    <property type="match status" value="1"/>
</dbReference>
<accession>A0A814LSR4</accession>
<evidence type="ECO:0000313" key="12">
    <source>
        <dbReference type="EMBL" id="CAF3837548.1"/>
    </source>
</evidence>
<feature type="domain" description="Glutaminase A central" evidence="7">
    <location>
        <begin position="354"/>
        <end position="696"/>
    </location>
</feature>
<evidence type="ECO:0000256" key="2">
    <source>
        <dbReference type="PROSITE-ProRule" id="PRU00124"/>
    </source>
</evidence>
<gene>
    <name evidence="10" type="ORF">GPM918_LOCUS17243</name>
    <name evidence="9" type="ORF">OVA965_LOCUS7744</name>
    <name evidence="12" type="ORF">SRO942_LOCUS17243</name>
    <name evidence="11" type="ORF">TMI583_LOCUS7739</name>
</gene>
<dbReference type="InterPro" id="IPR002172">
    <property type="entry name" value="LDrepeatLR_classA_rpt"/>
</dbReference>
<dbReference type="Proteomes" id="UP000677228">
    <property type="component" value="Unassembled WGS sequence"/>
</dbReference>
<keyword evidence="3" id="KW-0175">Coiled coil</keyword>
<evidence type="ECO:0000259" key="6">
    <source>
        <dbReference type="Pfam" id="PF16334"/>
    </source>
</evidence>
<feature type="signal peptide" evidence="5">
    <location>
        <begin position="1"/>
        <end position="18"/>
    </location>
</feature>
<feature type="coiled-coil region" evidence="3">
    <location>
        <begin position="317"/>
        <end position="344"/>
    </location>
</feature>
<comment type="caution">
    <text evidence="10">The sequence shown here is derived from an EMBL/GenBank/DDBJ whole genome shotgun (WGS) entry which is preliminary data.</text>
</comment>
<dbReference type="InterPro" id="IPR052743">
    <property type="entry name" value="Glutaminase_GtaA"/>
</dbReference>
<sequence>MVLQRLTIVITLVKLIRCELINDFRPPSIPLFILNPSIAVWMNSDNLTDRQPQHWIETLNMTMVGYIRINQNVYRFLGVDTIHDNHQIITNGTIRPMQQISKRVQPTQTKFLFQQDGIELTLEFTQPAFPELIHYFSCPIVYITHTVRLLQTQMSNDDKYVQLYFDFVSDFVVNNISDQIIWEELAMEEEIPYAKIYRYQSYSQLAFVDYGDSTKPNWGHLYISSQSLFLKSSTQTNASLARQAFLNNQQQLPNRDPNQQPQSVSDQWPVNAYFYDYGLITQEKDLYKSFILLAYDDLYSMNYYSSYQQPYWKYLYNNKWELLLKDAYQKYAQIKEKADQYDQELIEKYTEIAGPKYATLLSLLHRQVMGACVCVWNDKEQTPWLFMKEQSSGGAVSTVDVIFPASPFYLYLAPEAVRLLLLPILDYSNNQTYIRYNLDWTPHHLGKWPLCNVLPQEQEQMPIEETGNILIMLAAIAQQQQGQIQYLEKYSQLLEMWANYLNKSLPDPSYQLCTDDFEGPSAHNANLAIKGIVGLGAYSLLLKYQGKEEKSRAYVEQARLYAKQWYELAVDGEHFKLEYDKPNTWSQKYNLIWQYLLKLDLFDDRVRQIELKYYLSKFQQFGLPLDIRSTLAKCDSTLWIAALCNEEQQEQQQAMITNIYTYAHQTPIRQPISDVYNTTTNKQIYFTARPVMGGRWWCNSDFRESISLAEFNMSRELPIDKDKKAEGPRLGSSTEHDASSLECDKSVVSVKPKLPPTPSVASVSSRCRTVRSTTSKAASRASLVSNDMLESMNKLMIAAMSMMKDAQKILRSFDQQQNASQTQLTSVKTMAPVSTDLRITVVAAANLRTSSNFNRENSSSENRHKEPPGPCPKFVIKNGHWKRDCGVPCAICFVTAILKLEGKIKENAISSNVSNSFYTIKRGCAAAKGKLLGTVDIFTLDTGAGDSIVSSDYWRLLKGTEAILSYSGADIVGPDGSSIESDRRYWLRDKPLAKFLISTDLHQPGNNINFTELYRQGVTSAQLLDWSAPIDVAERYEKNGENSSEVFYNCSSPWFGPTCQYSIEYDILPPFSNVVQFIITPRTFAPNLKNFTIEDEQLCQILEVNECSDNEFRCHFGGQCIPSTFVNDGQTMIDCLDTTDEVNENDEVTYFNSKCIGIPTFRCEESTSRRFFTFPCGDDEFKAQSIPRFNGMCRSRRDEQMTITIFTSLDYISNLDCQQAVRCLLRVDMILTHIQIPTCEFLANRCRSKWFALSEYPIMYGFFQFV</sequence>
<dbReference type="CDD" id="cd00112">
    <property type="entry name" value="LDLa"/>
    <property type="match status" value="1"/>
</dbReference>
<dbReference type="EMBL" id="CAJOBC010004694">
    <property type="protein sequence ID" value="CAF3837548.1"/>
    <property type="molecule type" value="Genomic_DNA"/>
</dbReference>
<evidence type="ECO:0000313" key="10">
    <source>
        <dbReference type="EMBL" id="CAF1070366.1"/>
    </source>
</evidence>
<evidence type="ECO:0000256" key="3">
    <source>
        <dbReference type="SAM" id="Coils"/>
    </source>
</evidence>
<dbReference type="EMBL" id="CAJNOQ010004693">
    <property type="protein sequence ID" value="CAF1070366.1"/>
    <property type="molecule type" value="Genomic_DNA"/>
</dbReference>
<dbReference type="Proteomes" id="UP000682733">
    <property type="component" value="Unassembled WGS sequence"/>
</dbReference>
<evidence type="ECO:0000256" key="4">
    <source>
        <dbReference type="SAM" id="MobiDB-lite"/>
    </source>
</evidence>